<feature type="transmembrane region" description="Helical" evidence="8">
    <location>
        <begin position="26"/>
        <end position="47"/>
    </location>
</feature>
<evidence type="ECO:0000313" key="9">
    <source>
        <dbReference type="EMBL" id="OGH69296.1"/>
    </source>
</evidence>
<evidence type="ECO:0000256" key="6">
    <source>
        <dbReference type="ARBA" id="ARBA00022989"/>
    </source>
</evidence>
<keyword evidence="6 8" id="KW-1133">Transmembrane helix</keyword>
<comment type="caution">
    <text evidence="9">The sequence shown here is derived from an EMBL/GenBank/DDBJ whole genome shotgun (WGS) entry which is preliminary data.</text>
</comment>
<comment type="subcellular location">
    <subcellularLocation>
        <location evidence="1 8">Cell membrane</location>
        <topology evidence="1 8">Multi-pass membrane protein</topology>
    </subcellularLocation>
</comment>
<comment type="similarity">
    <text evidence="2 8">Belongs to the 4-toluene sulfonate uptake permease (TSUP) (TC 2.A.102) family.</text>
</comment>
<dbReference type="Proteomes" id="UP000177953">
    <property type="component" value="Unassembled WGS sequence"/>
</dbReference>
<keyword evidence="5 8" id="KW-0812">Transmembrane</keyword>
<evidence type="ECO:0000256" key="1">
    <source>
        <dbReference type="ARBA" id="ARBA00004651"/>
    </source>
</evidence>
<evidence type="ECO:0000256" key="2">
    <source>
        <dbReference type="ARBA" id="ARBA00009142"/>
    </source>
</evidence>
<evidence type="ECO:0000256" key="8">
    <source>
        <dbReference type="RuleBase" id="RU363041"/>
    </source>
</evidence>
<dbReference type="InterPro" id="IPR052017">
    <property type="entry name" value="TSUP"/>
</dbReference>
<keyword evidence="7 8" id="KW-0472">Membrane</keyword>
<evidence type="ECO:0000256" key="4">
    <source>
        <dbReference type="ARBA" id="ARBA00022475"/>
    </source>
</evidence>
<feature type="transmembrane region" description="Helical" evidence="8">
    <location>
        <begin position="67"/>
        <end position="88"/>
    </location>
</feature>
<organism evidence="9 10">
    <name type="scientific">Candidatus Magasanikbacteria bacterium RIFCSPHIGHO2_01_FULL_47_8</name>
    <dbReference type="NCBI Taxonomy" id="1798673"/>
    <lineage>
        <taxon>Bacteria</taxon>
        <taxon>Candidatus Magasanikiibacteriota</taxon>
    </lineage>
</organism>
<name>A0A1F6MCD6_9BACT</name>
<evidence type="ECO:0000256" key="7">
    <source>
        <dbReference type="ARBA" id="ARBA00023136"/>
    </source>
</evidence>
<dbReference type="InterPro" id="IPR002781">
    <property type="entry name" value="TM_pro_TauE-like"/>
</dbReference>
<dbReference type="EMBL" id="MFPU01000053">
    <property type="protein sequence ID" value="OGH69296.1"/>
    <property type="molecule type" value="Genomic_DNA"/>
</dbReference>
<feature type="transmembrane region" description="Helical" evidence="8">
    <location>
        <begin position="187"/>
        <end position="204"/>
    </location>
</feature>
<dbReference type="AlphaFoldDB" id="A0A1F6MCD6"/>
<reference evidence="9 10" key="1">
    <citation type="journal article" date="2016" name="Nat. Commun.">
        <title>Thousands of microbial genomes shed light on interconnected biogeochemical processes in an aquifer system.</title>
        <authorList>
            <person name="Anantharaman K."/>
            <person name="Brown C.T."/>
            <person name="Hug L.A."/>
            <person name="Sharon I."/>
            <person name="Castelle C.J."/>
            <person name="Probst A.J."/>
            <person name="Thomas B.C."/>
            <person name="Singh A."/>
            <person name="Wilkins M.J."/>
            <person name="Karaoz U."/>
            <person name="Brodie E.L."/>
            <person name="Williams K.H."/>
            <person name="Hubbard S.S."/>
            <person name="Banfield J.F."/>
        </authorList>
    </citation>
    <scope>NUCLEOTIDE SEQUENCE [LARGE SCALE GENOMIC DNA]</scope>
</reference>
<protein>
    <recommendedName>
        <fullName evidence="8">Probable membrane transporter protein</fullName>
    </recommendedName>
</protein>
<sequence length="237" mass="25642">MYPFFLITAFIAEVIGTIAGFGSSTIALPLALLFLDFKTALVLVAFLHIFGNIGRISFFRFGVDKKILLKFGAASVLFTVIGALLVSYTPQNTLKGLLGLFLIIYAILSWSGKIKIKTSDTTTLVGGSVSGFFAGLIGTGGALRGAFLTSFQLTKEKYIATSAAIALAVDATRLPIYLKEGYLDRSLYWFIPVIFFTAIAGSFAGKKIVDKIPQAFFKKCVLVAIFSIGIKFVVDWL</sequence>
<proteinExistence type="inferred from homology"/>
<feature type="transmembrane region" description="Helical" evidence="8">
    <location>
        <begin position="94"/>
        <end position="112"/>
    </location>
</feature>
<accession>A0A1F6MCD6</accession>
<evidence type="ECO:0000313" key="10">
    <source>
        <dbReference type="Proteomes" id="UP000177953"/>
    </source>
</evidence>
<feature type="transmembrane region" description="Helical" evidence="8">
    <location>
        <begin position="124"/>
        <end position="147"/>
    </location>
</feature>
<keyword evidence="3" id="KW-0813">Transport</keyword>
<dbReference type="GO" id="GO:0005886">
    <property type="term" value="C:plasma membrane"/>
    <property type="evidence" value="ECO:0007669"/>
    <property type="project" value="UniProtKB-SubCell"/>
</dbReference>
<evidence type="ECO:0000256" key="5">
    <source>
        <dbReference type="ARBA" id="ARBA00022692"/>
    </source>
</evidence>
<gene>
    <name evidence="9" type="ORF">A2754_00480</name>
</gene>
<dbReference type="Pfam" id="PF01925">
    <property type="entry name" value="TauE"/>
    <property type="match status" value="1"/>
</dbReference>
<keyword evidence="4 8" id="KW-1003">Cell membrane</keyword>
<dbReference type="PANTHER" id="PTHR30269">
    <property type="entry name" value="TRANSMEMBRANE PROTEIN YFCA"/>
    <property type="match status" value="1"/>
</dbReference>
<dbReference type="PANTHER" id="PTHR30269:SF38">
    <property type="entry name" value="SULFITE EXPORTER TAUE_SAFE"/>
    <property type="match status" value="1"/>
</dbReference>
<evidence type="ECO:0000256" key="3">
    <source>
        <dbReference type="ARBA" id="ARBA00022448"/>
    </source>
</evidence>